<dbReference type="STRING" id="1380566.A0A179FC61"/>
<gene>
    <name evidence="3" type="ORF">VFPPC_08806</name>
</gene>
<dbReference type="PANTHER" id="PTHR43130">
    <property type="entry name" value="ARAC-FAMILY TRANSCRIPTIONAL REGULATOR"/>
    <property type="match status" value="1"/>
</dbReference>
<dbReference type="Pfam" id="PF01965">
    <property type="entry name" value="DJ-1_PfpI"/>
    <property type="match status" value="1"/>
</dbReference>
<dbReference type="PANTHER" id="PTHR43130:SF15">
    <property type="entry name" value="THIJ_PFPI FAMILY PROTEIN (AFU_ORTHOLOGUE AFUA_5G14240)"/>
    <property type="match status" value="1"/>
</dbReference>
<dbReference type="InterPro" id="IPR002818">
    <property type="entry name" value="DJ-1/PfpI"/>
</dbReference>
<dbReference type="OrthoDB" id="543156at2759"/>
<feature type="domain" description="DJ-1/PfpI" evidence="2">
    <location>
        <begin position="101"/>
        <end position="205"/>
    </location>
</feature>
<dbReference type="RefSeq" id="XP_018140460.1">
    <property type="nucleotide sequence ID" value="XM_018287450.1"/>
</dbReference>
<feature type="region of interest" description="Disordered" evidence="1">
    <location>
        <begin position="54"/>
        <end position="77"/>
    </location>
</feature>
<dbReference type="SUPFAM" id="SSF52317">
    <property type="entry name" value="Class I glutamine amidotransferase-like"/>
    <property type="match status" value="1"/>
</dbReference>
<dbReference type="AlphaFoldDB" id="A0A179FC61"/>
<sequence length="251" mass="27216">MAAPPSPPTSYGVLLYPGFEVLDVAGPIECLNTLVDNLPNTSLTLSVIGRPIDHDHPQVPMPLTPANPGDESSENSNATNNFKFKATQIYQPSHTFDTAPPLDVLIIGGGWGSFPMERVEPEMAFLKKVFPSLRYLFTVCTGSAIAAKAGLLDGLRATSNKANWKDVVECGPKTHWVAQARWVVSDKVWTSSGVSAGTDGMIAFLKEIYPEEQHPGLVQAVIDNMEYRWESDCSNDPFAAVFGAQDVPPQI</sequence>
<dbReference type="EMBL" id="LSBJ02000006">
    <property type="protein sequence ID" value="OAQ62880.1"/>
    <property type="molecule type" value="Genomic_DNA"/>
</dbReference>
<name>A0A179FC61_METCM</name>
<dbReference type="InterPro" id="IPR029062">
    <property type="entry name" value="Class_I_gatase-like"/>
</dbReference>
<comment type="caution">
    <text evidence="3">The sequence shown here is derived from an EMBL/GenBank/DDBJ whole genome shotgun (WGS) entry which is preliminary data.</text>
</comment>
<keyword evidence="4" id="KW-1185">Reference proteome</keyword>
<dbReference type="InterPro" id="IPR052158">
    <property type="entry name" value="INH-QAR"/>
</dbReference>
<dbReference type="GeneID" id="28851444"/>
<protein>
    <submittedName>
        <fullName evidence="3">DJ-1/PfpI family protein</fullName>
    </submittedName>
</protein>
<proteinExistence type="predicted"/>
<dbReference type="Proteomes" id="UP000078397">
    <property type="component" value="Unassembled WGS sequence"/>
</dbReference>
<evidence type="ECO:0000259" key="2">
    <source>
        <dbReference type="Pfam" id="PF01965"/>
    </source>
</evidence>
<accession>A0A179FC61</accession>
<dbReference type="Gene3D" id="3.40.50.880">
    <property type="match status" value="1"/>
</dbReference>
<dbReference type="CDD" id="cd03139">
    <property type="entry name" value="GATase1_PfpI_2"/>
    <property type="match status" value="1"/>
</dbReference>
<evidence type="ECO:0000313" key="3">
    <source>
        <dbReference type="EMBL" id="OAQ62880.1"/>
    </source>
</evidence>
<evidence type="ECO:0000313" key="4">
    <source>
        <dbReference type="Proteomes" id="UP000078397"/>
    </source>
</evidence>
<organism evidence="3 4">
    <name type="scientific">Pochonia chlamydosporia 170</name>
    <dbReference type="NCBI Taxonomy" id="1380566"/>
    <lineage>
        <taxon>Eukaryota</taxon>
        <taxon>Fungi</taxon>
        <taxon>Dikarya</taxon>
        <taxon>Ascomycota</taxon>
        <taxon>Pezizomycotina</taxon>
        <taxon>Sordariomycetes</taxon>
        <taxon>Hypocreomycetidae</taxon>
        <taxon>Hypocreales</taxon>
        <taxon>Clavicipitaceae</taxon>
        <taxon>Pochonia</taxon>
    </lineage>
</organism>
<evidence type="ECO:0000256" key="1">
    <source>
        <dbReference type="SAM" id="MobiDB-lite"/>
    </source>
</evidence>
<dbReference type="KEGG" id="pchm:VFPPC_08806"/>
<reference evidence="3 4" key="1">
    <citation type="journal article" date="2016" name="PLoS Pathog.">
        <title>Biosynthesis of antibiotic leucinostatins in bio-control fungus Purpureocillium lilacinum and their inhibition on phytophthora revealed by genome mining.</title>
        <authorList>
            <person name="Wang G."/>
            <person name="Liu Z."/>
            <person name="Lin R."/>
            <person name="Li E."/>
            <person name="Mao Z."/>
            <person name="Ling J."/>
            <person name="Yang Y."/>
            <person name="Yin W.B."/>
            <person name="Xie B."/>
        </authorList>
    </citation>
    <scope>NUCLEOTIDE SEQUENCE [LARGE SCALE GENOMIC DNA]</scope>
    <source>
        <strain evidence="3">170</strain>
    </source>
</reference>